<dbReference type="PIRSF" id="PIRSF028973">
    <property type="entry name" value="Scavenger_mRNA_decap_enz"/>
    <property type="match status" value="1"/>
</dbReference>
<dbReference type="InterPro" id="IPR008594">
    <property type="entry name" value="DcpS/DCS2"/>
</dbReference>
<evidence type="ECO:0000313" key="2">
    <source>
        <dbReference type="EMBL" id="KAK9718390.1"/>
    </source>
</evidence>
<dbReference type="Pfam" id="PF05652">
    <property type="entry name" value="DcpS"/>
    <property type="match status" value="1"/>
</dbReference>
<dbReference type="SUPFAM" id="SSF102860">
    <property type="entry name" value="mRNA decapping enzyme DcpS N-terminal domain"/>
    <property type="match status" value="1"/>
</dbReference>
<dbReference type="PANTHER" id="PTHR12978:SF0">
    <property type="entry name" value="M7GPPPX DIPHOSPHATASE"/>
    <property type="match status" value="1"/>
</dbReference>
<dbReference type="Pfam" id="PF11969">
    <property type="entry name" value="DcpS_C"/>
    <property type="match status" value="1"/>
</dbReference>
<dbReference type="InterPro" id="IPR036265">
    <property type="entry name" value="HIT-like_sf"/>
</dbReference>
<comment type="similarity">
    <text evidence="1">Belongs to the HIT family.</text>
</comment>
<keyword evidence="3" id="KW-1185">Reference proteome</keyword>
<name>A0ABR2W3D2_9FUNG</name>
<proteinExistence type="inferred from homology"/>
<protein>
    <recommendedName>
        <fullName evidence="4">M7GpppX diphosphatase</fullName>
    </recommendedName>
</protein>
<dbReference type="SUPFAM" id="SSF54197">
    <property type="entry name" value="HIT-like"/>
    <property type="match status" value="1"/>
</dbReference>
<dbReference type="Gene3D" id="3.30.200.40">
    <property type="entry name" value="Scavenger mRNA decapping enzyme, N-terminal domain"/>
    <property type="match status" value="1"/>
</dbReference>
<sequence length="313" mass="36461">MDSAHPEFMETLQNFQFIRQLNEDTHSKSITLLGSIADEKTGKEEQSILLVEKLHFHASEIPVLVSSRLQSPKLTFNNDIYHWYKSNIKNDESIPDIKMTLIYPATEIHIKKYSKQEGVMVRETPDMYKQVVLPYIEGFPTSRIQWVYNILDKVQESERIVFEDPDKEHGFILLPDSKWDQTTMNALYLLVICHRHDVRSLRDLRSQHLELLRRIQREIPKAVVAKYPHVSEDQLKLYIHYQPSYYHFHVHVTHVALSSSPGATVGKANLLDTVIDNIENIDHEYYAKCTLSYVLGTDHGLYEGVQQYLNAPK</sequence>
<evidence type="ECO:0000313" key="3">
    <source>
        <dbReference type="Proteomes" id="UP001479436"/>
    </source>
</evidence>
<reference evidence="2 3" key="1">
    <citation type="submission" date="2023-04" db="EMBL/GenBank/DDBJ databases">
        <title>Genome of Basidiobolus ranarum AG-B5.</title>
        <authorList>
            <person name="Stajich J.E."/>
            <person name="Carter-House D."/>
            <person name="Gryganskyi A."/>
        </authorList>
    </citation>
    <scope>NUCLEOTIDE SEQUENCE [LARGE SCALE GENOMIC DNA]</scope>
    <source>
        <strain evidence="2 3">AG-B5</strain>
    </source>
</reference>
<accession>A0ABR2W3D2</accession>
<dbReference type="PANTHER" id="PTHR12978">
    <property type="entry name" value="HISTIDINE TRIAD HIT PROTEIN MEMBER"/>
    <property type="match status" value="1"/>
</dbReference>
<gene>
    <name evidence="2" type="ORF">K7432_005563</name>
</gene>
<dbReference type="InterPro" id="IPR011145">
    <property type="entry name" value="Scavenger_mRNA_decap_enz_N"/>
</dbReference>
<evidence type="ECO:0008006" key="4">
    <source>
        <dbReference type="Google" id="ProtNLM"/>
    </source>
</evidence>
<evidence type="ECO:0000256" key="1">
    <source>
        <dbReference type="ARBA" id="ARBA00010208"/>
    </source>
</evidence>
<comment type="caution">
    <text evidence="2">The sequence shown here is derived from an EMBL/GenBank/DDBJ whole genome shotgun (WGS) entry which is preliminary data.</text>
</comment>
<dbReference type="EMBL" id="JASJQH010007098">
    <property type="protein sequence ID" value="KAK9718390.1"/>
    <property type="molecule type" value="Genomic_DNA"/>
</dbReference>
<organism evidence="2 3">
    <name type="scientific">Basidiobolus ranarum</name>
    <dbReference type="NCBI Taxonomy" id="34480"/>
    <lineage>
        <taxon>Eukaryota</taxon>
        <taxon>Fungi</taxon>
        <taxon>Fungi incertae sedis</taxon>
        <taxon>Zoopagomycota</taxon>
        <taxon>Entomophthoromycotina</taxon>
        <taxon>Basidiobolomycetes</taxon>
        <taxon>Basidiobolales</taxon>
        <taxon>Basidiobolaceae</taxon>
        <taxon>Basidiobolus</taxon>
    </lineage>
</organism>
<dbReference type="Gene3D" id="3.30.428.10">
    <property type="entry name" value="HIT-like"/>
    <property type="match status" value="1"/>
</dbReference>
<dbReference type="Proteomes" id="UP001479436">
    <property type="component" value="Unassembled WGS sequence"/>
</dbReference>